<dbReference type="EMBL" id="JACHCC010000008">
    <property type="protein sequence ID" value="MBB6501038.1"/>
    <property type="molecule type" value="Genomic_DNA"/>
</dbReference>
<evidence type="ECO:0000256" key="1">
    <source>
        <dbReference type="SAM" id="SignalP"/>
    </source>
</evidence>
<dbReference type="InterPro" id="IPR002931">
    <property type="entry name" value="Transglutaminase-like"/>
</dbReference>
<keyword evidence="1" id="KW-0732">Signal</keyword>
<proteinExistence type="predicted"/>
<dbReference type="Gene3D" id="3.10.620.30">
    <property type="match status" value="1"/>
</dbReference>
<evidence type="ECO:0000259" key="2">
    <source>
        <dbReference type="Pfam" id="PF01841"/>
    </source>
</evidence>
<dbReference type="InterPro" id="IPR038765">
    <property type="entry name" value="Papain-like_cys_pep_sf"/>
</dbReference>
<name>A0A7X0J539_9SPHI</name>
<dbReference type="SUPFAM" id="SSF54001">
    <property type="entry name" value="Cysteine proteinases"/>
    <property type="match status" value="1"/>
</dbReference>
<dbReference type="AlphaFoldDB" id="A0A7X0J539"/>
<dbReference type="RefSeq" id="WP_184626400.1">
    <property type="nucleotide sequence ID" value="NZ_JACHCC010000008.1"/>
</dbReference>
<dbReference type="Pfam" id="PF01841">
    <property type="entry name" value="Transglut_core"/>
    <property type="match status" value="1"/>
</dbReference>
<feature type="chain" id="PRO_5031548843" description="Transglutaminase-like domain-containing protein" evidence="1">
    <location>
        <begin position="24"/>
        <end position="411"/>
    </location>
</feature>
<accession>A0A7X0J539</accession>
<comment type="caution">
    <text evidence="3">The sequence shown here is derived from an EMBL/GenBank/DDBJ whole genome shotgun (WGS) entry which is preliminary data.</text>
</comment>
<evidence type="ECO:0000313" key="4">
    <source>
        <dbReference type="Proteomes" id="UP000521017"/>
    </source>
</evidence>
<protein>
    <recommendedName>
        <fullName evidence="2">Transglutaminase-like domain-containing protein</fullName>
    </recommendedName>
</protein>
<dbReference type="Proteomes" id="UP000521017">
    <property type="component" value="Unassembled WGS sequence"/>
</dbReference>
<organism evidence="3 4">
    <name type="scientific">Pedobacter cryoconitis</name>
    <dbReference type="NCBI Taxonomy" id="188932"/>
    <lineage>
        <taxon>Bacteria</taxon>
        <taxon>Pseudomonadati</taxon>
        <taxon>Bacteroidota</taxon>
        <taxon>Sphingobacteriia</taxon>
        <taxon>Sphingobacteriales</taxon>
        <taxon>Sphingobacteriaceae</taxon>
        <taxon>Pedobacter</taxon>
    </lineage>
</organism>
<sequence>MMKKLLTLLTVICLSGFTVYSQTASKEEKELDQLYKAAVKEIKAAVDNKDYKTAIAGTLRFGMDFRKLPVEVQQKYSGIVPNQYYNLSCYTALDGDKARAILYLDSAFQSGYTNYKHTMEDTDLDGLRSEEAFKVVLLKIREKGDFGYILKNSGAYNNQDQRATSQIFSYQDVNAPELVKFRKQFKLDSISGNGDEISKIKNLLLWIHNTIRHDGNADNPKQKNAVDLIEICQKENRGVNCRMMATALRDTYQAVGFKSRVVTCMPKDTADFDCHVINVVWSETLNKWVWMDPTFNAFVSDEKGNLLSIEEVRDKLVKGEELSVNADANWNNQEKQTKAHYLDYYMSKNLFWINCAAKSEWDLETSGSGKQPYVIIDLFPGSYTTLKGDQSESKTRINYATNNAAYFWAKP</sequence>
<evidence type="ECO:0000313" key="3">
    <source>
        <dbReference type="EMBL" id="MBB6501038.1"/>
    </source>
</evidence>
<feature type="signal peptide" evidence="1">
    <location>
        <begin position="1"/>
        <end position="23"/>
    </location>
</feature>
<dbReference type="NCBIfam" id="NF047558">
    <property type="entry name" value="TPR_END_plus"/>
    <property type="match status" value="1"/>
</dbReference>
<reference evidence="3 4" key="1">
    <citation type="submission" date="2020-08" db="EMBL/GenBank/DDBJ databases">
        <title>Genomic Encyclopedia of Type Strains, Phase IV (KMG-V): Genome sequencing to study the core and pangenomes of soil and plant-associated prokaryotes.</title>
        <authorList>
            <person name="Whitman W."/>
        </authorList>
    </citation>
    <scope>NUCLEOTIDE SEQUENCE [LARGE SCALE GENOMIC DNA]</scope>
    <source>
        <strain evidence="3 4">M2T3</strain>
    </source>
</reference>
<gene>
    <name evidence="3" type="ORF">HDF25_003201</name>
</gene>
<feature type="domain" description="Transglutaminase-like" evidence="2">
    <location>
        <begin position="190"/>
        <end position="293"/>
    </location>
</feature>